<proteinExistence type="predicted"/>
<reference evidence="2" key="1">
    <citation type="book" date="1987" name="Phage Mu" publisher="Cold Spring Harbor Laboratory" city="CSH, NY">
        <title>Sequence of the left end of Mu.</title>
        <editorList>
            <person name="Symonds N."/>
            <person name="Toussaint A."/>
            <person name="van de Putte P."/>
            <person name="Howe M.M."/>
        </editorList>
        <authorList>
            <person name="Priess H."/>
            <person name="Brauer B."/>
            <person name="Schmidt C."/>
            <person name="Kamp D."/>
        </authorList>
    </citation>
    <scope>NUCLEOTIDE SEQUENCE</scope>
</reference>
<sequence length="86" mass="9399">MTRPLVMTPSFFKISIASWADSLIIFWLLLSTSNATMPASVPSSPSSSALPSTAMLVRKFRPLIPGTVFLISIITFAILFHLIDSE</sequence>
<evidence type="ECO:0000313" key="2">
    <source>
        <dbReference type="EMBL" id="AAA32389.1"/>
    </source>
</evidence>
<reference evidence="2" key="3">
    <citation type="journal article" date="1992" name="Mol. Microbiol.">
        <title>Stabilization of bacteriophage Mu repressor-operator complexes by the Escherichia coli integration host factor protein.</title>
        <authorList>
            <person name="Gama M.J."/>
            <person name="Toussaint A."/>
            <person name="Higgins N.P."/>
        </authorList>
    </citation>
    <scope>NUCLEOTIDE SEQUENCE [LARGE SCALE GENOMIC DNA]</scope>
</reference>
<accession>Q38478</accession>
<evidence type="ECO:0000256" key="1">
    <source>
        <dbReference type="SAM" id="Phobius"/>
    </source>
</evidence>
<dbReference type="EMBL" id="M64097">
    <property type="protein sequence ID" value="AAA32389.1"/>
    <property type="molecule type" value="Genomic_DNA"/>
</dbReference>
<protein>
    <submittedName>
        <fullName evidence="2">Bacteriophage Mu left end</fullName>
    </submittedName>
</protein>
<organism evidence="2">
    <name type="scientific">Escherichia phage Mu</name>
    <name type="common">Bacteriophage Mu</name>
    <dbReference type="NCBI Taxonomy" id="2681603"/>
    <lineage>
        <taxon>Viruses</taxon>
        <taxon>Duplodnaviria</taxon>
        <taxon>Heunggongvirae</taxon>
        <taxon>Uroviricota</taxon>
        <taxon>Caudoviricetes</taxon>
        <taxon>Muvirus</taxon>
        <taxon>Muvirus mu</taxon>
    </lineage>
</organism>
<feature type="transmembrane region" description="Helical" evidence="1">
    <location>
        <begin position="64"/>
        <end position="83"/>
    </location>
</feature>
<keyword evidence="1" id="KW-0812">Transmembrane</keyword>
<organismHost>
    <name type="scientific">Enterobacteriaceae</name>
    <name type="common">enterobacteria</name>
    <dbReference type="NCBI Taxonomy" id="543"/>
</organismHost>
<reference evidence="2" key="2">
    <citation type="journal article" date="1992" name="Mol. Microbiol.">
        <title>Escherichia coli integration host factor stabilizes bacteriophage Mu repressor interactions with operator DNA in vitro.</title>
        <authorList>
            <person name="Alazard R."/>
            <person name="Betermier M."/>
            <person name="Chandler M."/>
        </authorList>
    </citation>
    <scope>NUCLEOTIDE SEQUENCE [LARGE SCALE GENOMIC DNA]</scope>
</reference>
<dbReference type="Proteomes" id="UP000401936">
    <property type="component" value="Segment"/>
</dbReference>
<keyword evidence="1" id="KW-0472">Membrane</keyword>
<name>Q38478_BPMU</name>
<keyword evidence="1" id="KW-1133">Transmembrane helix</keyword>